<dbReference type="Pfam" id="PF04751">
    <property type="entry name" value="DarP"/>
    <property type="match status" value="1"/>
</dbReference>
<dbReference type="OrthoDB" id="5293604at2"/>
<dbReference type="PANTHER" id="PTHR38101">
    <property type="entry name" value="UPF0307 PROTEIN YJGA"/>
    <property type="match status" value="1"/>
</dbReference>
<evidence type="ECO:0000256" key="2">
    <source>
        <dbReference type="ARBA" id="ARBA00022517"/>
    </source>
</evidence>
<gene>
    <name evidence="5" type="primary">darP</name>
    <name evidence="7" type="ORF">E1B00_00135</name>
</gene>
<dbReference type="HAMAP" id="MF_00765">
    <property type="entry name" value="DarP"/>
    <property type="match status" value="1"/>
</dbReference>
<dbReference type="GO" id="GO:0005829">
    <property type="term" value="C:cytosol"/>
    <property type="evidence" value="ECO:0007669"/>
    <property type="project" value="TreeGrafter"/>
</dbReference>
<keyword evidence="8" id="KW-1185">Reference proteome</keyword>
<dbReference type="CDD" id="cd16331">
    <property type="entry name" value="YjgA-like"/>
    <property type="match status" value="1"/>
</dbReference>
<evidence type="ECO:0000256" key="3">
    <source>
        <dbReference type="ARBA" id="ARBA00022730"/>
    </source>
</evidence>
<dbReference type="EMBL" id="SMDR01000001">
    <property type="protein sequence ID" value="TNJ34239.1"/>
    <property type="molecule type" value="Genomic_DNA"/>
</dbReference>
<dbReference type="InterPro" id="IPR006839">
    <property type="entry name" value="DarP"/>
</dbReference>
<keyword evidence="1 5" id="KW-0963">Cytoplasm</keyword>
<dbReference type="RefSeq" id="WP_139444646.1">
    <property type="nucleotide sequence ID" value="NZ_SMDR01000001.1"/>
</dbReference>
<dbReference type="Proteomes" id="UP000305760">
    <property type="component" value="Unassembled WGS sequence"/>
</dbReference>
<dbReference type="SUPFAM" id="SSF158710">
    <property type="entry name" value="PSPTO4464-like"/>
    <property type="match status" value="1"/>
</dbReference>
<evidence type="ECO:0000313" key="7">
    <source>
        <dbReference type="EMBL" id="TNJ34239.1"/>
    </source>
</evidence>
<accession>A0A5C4RTF1</accession>
<sequence>MHNSDEFEQEEDFGPSRSEQRREALGVLALALQLMEQSDARIGQIPMDEDLRNLVLASKKITAQIARKRQAQYLAKIMRRQDDDALQAIRAALDHDKVEGRREAQALHQVEYWRDRLIADGDGALSELLALHPHADRQHLRQLARNAHQEKLKNKPPHAYRELFRELRDLLAEAPVPDEADELEIEIDTVDESDYIAPDDFDFDSGRG</sequence>
<comment type="similarity">
    <text evidence="5">Belongs to the DarP family.</text>
</comment>
<dbReference type="GO" id="GO:0019843">
    <property type="term" value="F:rRNA binding"/>
    <property type="evidence" value="ECO:0007669"/>
    <property type="project" value="UniProtKB-UniRule"/>
</dbReference>
<evidence type="ECO:0000313" key="8">
    <source>
        <dbReference type="Proteomes" id="UP000305760"/>
    </source>
</evidence>
<comment type="subcellular location">
    <subcellularLocation>
        <location evidence="5">Cytoplasm</location>
    </subcellularLocation>
    <text evidence="5">Associates with late stage pre-50S ribosomal subunits.</text>
</comment>
<dbReference type="GO" id="GO:0043022">
    <property type="term" value="F:ribosome binding"/>
    <property type="evidence" value="ECO:0007669"/>
    <property type="project" value="UniProtKB-UniRule"/>
</dbReference>
<dbReference type="PANTHER" id="PTHR38101:SF1">
    <property type="entry name" value="UPF0307 PROTEIN YJGA"/>
    <property type="match status" value="1"/>
</dbReference>
<dbReference type="PIRSF" id="PIRSF016183">
    <property type="entry name" value="UCP016183"/>
    <property type="match status" value="1"/>
</dbReference>
<dbReference type="NCBIfam" id="NF003593">
    <property type="entry name" value="PRK05255.1-1"/>
    <property type="match status" value="1"/>
</dbReference>
<protein>
    <recommendedName>
        <fullName evidence="5">Dual-action ribosomal maturation protein DarP</fullName>
    </recommendedName>
    <alternativeName>
        <fullName evidence="5">Large ribosomal subunit assembly factor DarP</fullName>
    </alternativeName>
</protein>
<evidence type="ECO:0000256" key="6">
    <source>
        <dbReference type="SAM" id="MobiDB-lite"/>
    </source>
</evidence>
<comment type="caution">
    <text evidence="7">The sequence shown here is derived from an EMBL/GenBank/DDBJ whole genome shotgun (WGS) entry which is preliminary data.</text>
</comment>
<organism evidence="7 8">
    <name type="scientific">Arenimonas terrae</name>
    <dbReference type="NCBI Taxonomy" id="2546226"/>
    <lineage>
        <taxon>Bacteria</taxon>
        <taxon>Pseudomonadati</taxon>
        <taxon>Pseudomonadota</taxon>
        <taxon>Gammaproteobacteria</taxon>
        <taxon>Lysobacterales</taxon>
        <taxon>Lysobacteraceae</taxon>
        <taxon>Arenimonas</taxon>
    </lineage>
</organism>
<comment type="function">
    <text evidence="5">Member of a network of 50S ribosomal subunit biogenesis factors which assembles along the 30S-50S interface, preventing incorrect 23S rRNA structures from forming. Promotes peptidyl transferase center (PTC) maturation.</text>
</comment>
<keyword evidence="4 5" id="KW-0694">RNA-binding</keyword>
<keyword evidence="2 5" id="KW-0690">Ribosome biogenesis</keyword>
<keyword evidence="3 5" id="KW-0699">rRNA-binding</keyword>
<name>A0A5C4RTF1_9GAMM</name>
<feature type="region of interest" description="Disordered" evidence="6">
    <location>
        <begin position="1"/>
        <end position="20"/>
    </location>
</feature>
<dbReference type="GO" id="GO:1902626">
    <property type="term" value="P:assembly of large subunit precursor of preribosome"/>
    <property type="evidence" value="ECO:0007669"/>
    <property type="project" value="UniProtKB-UniRule"/>
</dbReference>
<dbReference type="Gene3D" id="1.10.60.30">
    <property type="entry name" value="PSPTO4464-like domains"/>
    <property type="match status" value="2"/>
</dbReference>
<proteinExistence type="inferred from homology"/>
<feature type="compositionally biased region" description="Acidic residues" evidence="6">
    <location>
        <begin position="1"/>
        <end position="13"/>
    </location>
</feature>
<dbReference type="InterPro" id="IPR023153">
    <property type="entry name" value="DarP_sf"/>
</dbReference>
<dbReference type="AlphaFoldDB" id="A0A5C4RTF1"/>
<evidence type="ECO:0000256" key="1">
    <source>
        <dbReference type="ARBA" id="ARBA00022490"/>
    </source>
</evidence>
<reference evidence="7 8" key="1">
    <citation type="submission" date="2019-03" db="EMBL/GenBank/DDBJ databases">
        <title>Arenimonas daejeonensis sp. nov., isolated from compost.</title>
        <authorList>
            <person name="Jeon C.O."/>
        </authorList>
    </citation>
    <scope>NUCLEOTIDE SEQUENCE [LARGE SCALE GENOMIC DNA]</scope>
    <source>
        <strain evidence="7 8">R29</strain>
    </source>
</reference>
<evidence type="ECO:0000256" key="4">
    <source>
        <dbReference type="ARBA" id="ARBA00022884"/>
    </source>
</evidence>
<evidence type="ECO:0000256" key="5">
    <source>
        <dbReference type="HAMAP-Rule" id="MF_00765"/>
    </source>
</evidence>